<keyword evidence="3" id="KW-1185">Reference proteome</keyword>
<accession>L1LAP6</accession>
<dbReference type="RefSeq" id="XP_004831771.1">
    <property type="nucleotide sequence ID" value="XM_004831714.1"/>
</dbReference>
<dbReference type="GeneID" id="15805137"/>
<protein>
    <recommendedName>
        <fullName evidence="1">CRAL-TRIO domain-containing protein</fullName>
    </recommendedName>
</protein>
<dbReference type="SUPFAM" id="SSF46938">
    <property type="entry name" value="CRAL/TRIO N-terminal domain"/>
    <property type="match status" value="1"/>
</dbReference>
<proteinExistence type="predicted"/>
<dbReference type="AlphaFoldDB" id="L1LAP6"/>
<name>L1LAP6_THEEQ</name>
<dbReference type="CDD" id="cd00170">
    <property type="entry name" value="SEC14"/>
    <property type="match status" value="1"/>
</dbReference>
<dbReference type="Proteomes" id="UP000031512">
    <property type="component" value="Unassembled WGS sequence"/>
</dbReference>
<dbReference type="VEuPathDB" id="PiroplasmaDB:BEWA_047840"/>
<reference evidence="2 3" key="1">
    <citation type="journal article" date="2012" name="BMC Genomics">
        <title>Comparative genomic analysis and phylogenetic position of Theileria equi.</title>
        <authorList>
            <person name="Kappmeyer L.S."/>
            <person name="Thiagarajan M."/>
            <person name="Herndon D.R."/>
            <person name="Ramsay J.D."/>
            <person name="Caler E."/>
            <person name="Djikeng A."/>
            <person name="Gillespie J.J."/>
            <person name="Lau A.O."/>
            <person name="Roalson E.H."/>
            <person name="Silva J.C."/>
            <person name="Silva M.G."/>
            <person name="Suarez C.E."/>
            <person name="Ueti M.W."/>
            <person name="Nene V.M."/>
            <person name="Mealey R.H."/>
            <person name="Knowles D.P."/>
            <person name="Brayton K.A."/>
        </authorList>
    </citation>
    <scope>NUCLEOTIDE SEQUENCE [LARGE SCALE GENOMIC DNA]</scope>
    <source>
        <strain evidence="2 3">WA</strain>
    </source>
</reference>
<evidence type="ECO:0000313" key="2">
    <source>
        <dbReference type="EMBL" id="EKX72319.1"/>
    </source>
</evidence>
<evidence type="ECO:0000313" key="3">
    <source>
        <dbReference type="Proteomes" id="UP000031512"/>
    </source>
</evidence>
<dbReference type="OrthoDB" id="75724at2759"/>
<organism evidence="2 3">
    <name type="scientific">Theileria equi strain WA</name>
    <dbReference type="NCBI Taxonomy" id="1537102"/>
    <lineage>
        <taxon>Eukaryota</taxon>
        <taxon>Sar</taxon>
        <taxon>Alveolata</taxon>
        <taxon>Apicomplexa</taxon>
        <taxon>Aconoidasida</taxon>
        <taxon>Piroplasmida</taxon>
        <taxon>Theileriidae</taxon>
        <taxon>Theileria</taxon>
    </lineage>
</organism>
<dbReference type="STRING" id="1537102.L1LAP6"/>
<feature type="domain" description="CRAL-TRIO" evidence="1">
    <location>
        <begin position="155"/>
        <end position="302"/>
    </location>
</feature>
<dbReference type="Gene3D" id="3.40.525.10">
    <property type="entry name" value="CRAL-TRIO lipid binding domain"/>
    <property type="match status" value="1"/>
</dbReference>
<dbReference type="Pfam" id="PF00650">
    <property type="entry name" value="CRAL_TRIO"/>
    <property type="match status" value="1"/>
</dbReference>
<dbReference type="InterPro" id="IPR001251">
    <property type="entry name" value="CRAL-TRIO_dom"/>
</dbReference>
<dbReference type="EMBL" id="ACOU01000007">
    <property type="protein sequence ID" value="EKX72319.1"/>
    <property type="molecule type" value="Genomic_DNA"/>
</dbReference>
<dbReference type="PROSITE" id="PS50191">
    <property type="entry name" value="CRAL_TRIO"/>
    <property type="match status" value="1"/>
</dbReference>
<sequence length="312" mass="36055">MTAPTVSKIDKRKKSEYDDPILDSIVIPDYVREFKPTEELIKSTTKSGAKIRFIFSDVEFTDFEKEHIHAFKIFATQKLDGPQLESGLAIESFSRRFNNTVFGNDGYLLRYLISNDYSYPDVLNDMYNHLKWRKSTLPIRRIDVESEIARGFVYIHGRDKFMRPIIVMRSALMDKNRHEAILKTIYFMLELCIEKLLVPGRVEQWKVIIDLDGTNLFNIQVALLKQIAKSLSVNYRARLSQMFIINAPFILSCIWNLVKNVIPQVTQEKIVISSGKNSKKLLDMAHPSQLEARFGGKAPNVTMFDIPIMPEL</sequence>
<dbReference type="InterPro" id="IPR036865">
    <property type="entry name" value="CRAL-TRIO_dom_sf"/>
</dbReference>
<gene>
    <name evidence="2" type="ORF">BEWA_047840</name>
</gene>
<dbReference type="SUPFAM" id="SSF52087">
    <property type="entry name" value="CRAL/TRIO domain"/>
    <property type="match status" value="1"/>
</dbReference>
<evidence type="ECO:0000259" key="1">
    <source>
        <dbReference type="PROSITE" id="PS50191"/>
    </source>
</evidence>
<dbReference type="SMART" id="SM00516">
    <property type="entry name" value="SEC14"/>
    <property type="match status" value="1"/>
</dbReference>
<dbReference type="PANTHER" id="PTHR46818:SF1">
    <property type="entry name" value="CHROMOSOME UNDETERMINED SCAFFOLD_125, WHOLE GENOME SHOTGUN SEQUENCE"/>
    <property type="match status" value="1"/>
</dbReference>
<comment type="caution">
    <text evidence="2">The sequence shown here is derived from an EMBL/GenBank/DDBJ whole genome shotgun (WGS) entry which is preliminary data.</text>
</comment>
<dbReference type="KEGG" id="beq:BEWA_047840"/>
<dbReference type="InterPro" id="IPR036273">
    <property type="entry name" value="CRAL/TRIO_N_dom_sf"/>
</dbReference>
<dbReference type="eggNOG" id="KOG1470">
    <property type="taxonomic scope" value="Eukaryota"/>
</dbReference>
<dbReference type="PANTHER" id="PTHR46818">
    <property type="entry name" value="DOMAIN-CONTAINING PROTEIN, PUTATIVE-RELATED"/>
    <property type="match status" value="1"/>
</dbReference>